<reference evidence="2" key="1">
    <citation type="submission" date="2022-04" db="EMBL/GenBank/DDBJ databases">
        <title>Carnegiea gigantea Genome sequencing and assembly v2.</title>
        <authorList>
            <person name="Copetti D."/>
            <person name="Sanderson M.J."/>
            <person name="Burquez A."/>
            <person name="Wojciechowski M.F."/>
        </authorList>
    </citation>
    <scope>NUCLEOTIDE SEQUENCE</scope>
    <source>
        <strain evidence="2">SGP5-SGP5p</strain>
        <tissue evidence="2">Aerial part</tissue>
    </source>
</reference>
<dbReference type="SUPFAM" id="SSF56219">
    <property type="entry name" value="DNase I-like"/>
    <property type="match status" value="1"/>
</dbReference>
<dbReference type="GO" id="GO:0003824">
    <property type="term" value="F:catalytic activity"/>
    <property type="evidence" value="ECO:0007669"/>
    <property type="project" value="InterPro"/>
</dbReference>
<comment type="caution">
    <text evidence="2">The sequence shown here is derived from an EMBL/GenBank/DDBJ whole genome shotgun (WGS) entry which is preliminary data.</text>
</comment>
<dbReference type="Pfam" id="PF03372">
    <property type="entry name" value="Exo_endo_phos"/>
    <property type="match status" value="1"/>
</dbReference>
<dbReference type="PANTHER" id="PTHR33710">
    <property type="entry name" value="BNAC02G09200D PROTEIN"/>
    <property type="match status" value="1"/>
</dbReference>
<evidence type="ECO:0000259" key="1">
    <source>
        <dbReference type="Pfam" id="PF03372"/>
    </source>
</evidence>
<protein>
    <recommendedName>
        <fullName evidence="1">Endonuclease/exonuclease/phosphatase domain-containing protein</fullName>
    </recommendedName>
</protein>
<name>A0A9Q1K2T4_9CARY</name>
<dbReference type="AlphaFoldDB" id="A0A9Q1K2T4"/>
<dbReference type="InterPro" id="IPR036691">
    <property type="entry name" value="Endo/exonu/phosph_ase_sf"/>
</dbReference>
<keyword evidence="3" id="KW-1185">Reference proteome</keyword>
<proteinExistence type="predicted"/>
<accession>A0A9Q1K2T4</accession>
<evidence type="ECO:0000313" key="3">
    <source>
        <dbReference type="Proteomes" id="UP001153076"/>
    </source>
</evidence>
<dbReference type="Gene3D" id="3.60.10.10">
    <property type="entry name" value="Endonuclease/exonuclease/phosphatase"/>
    <property type="match status" value="1"/>
</dbReference>
<dbReference type="PANTHER" id="PTHR33710:SF80">
    <property type="entry name" value="ENDONUCLEASE_EXONUCLEASE_PHOSPHATASE"/>
    <property type="match status" value="1"/>
</dbReference>
<organism evidence="2 3">
    <name type="scientific">Carnegiea gigantea</name>
    <dbReference type="NCBI Taxonomy" id="171969"/>
    <lineage>
        <taxon>Eukaryota</taxon>
        <taxon>Viridiplantae</taxon>
        <taxon>Streptophyta</taxon>
        <taxon>Embryophyta</taxon>
        <taxon>Tracheophyta</taxon>
        <taxon>Spermatophyta</taxon>
        <taxon>Magnoliopsida</taxon>
        <taxon>eudicotyledons</taxon>
        <taxon>Gunneridae</taxon>
        <taxon>Pentapetalae</taxon>
        <taxon>Caryophyllales</taxon>
        <taxon>Cactineae</taxon>
        <taxon>Cactaceae</taxon>
        <taxon>Cactoideae</taxon>
        <taxon>Echinocereeae</taxon>
        <taxon>Carnegiea</taxon>
    </lineage>
</organism>
<dbReference type="Proteomes" id="UP001153076">
    <property type="component" value="Unassembled WGS sequence"/>
</dbReference>
<dbReference type="InterPro" id="IPR005135">
    <property type="entry name" value="Endo/exonuclease/phosphatase"/>
</dbReference>
<feature type="domain" description="Endonuclease/exonuclease/phosphatase" evidence="1">
    <location>
        <begin position="146"/>
        <end position="357"/>
    </location>
</feature>
<dbReference type="EMBL" id="JAKOGI010000415">
    <property type="protein sequence ID" value="KAJ8435393.1"/>
    <property type="molecule type" value="Genomic_DNA"/>
</dbReference>
<sequence length="372" mass="43331">MNNTDKCAKEQTSIRYARLLIELPVEGPFPEYVKFINEQNLLIRQQVKYEWLPLKCAHYQMFLHEEGHCKKKEGAKRVWRPIRKVSDPQEQGTNTQHTEHCEALTSNETTQPAHTNSFQALLESDVLELVEKRTERGGKFLMVNIASWNVRGLNWPNKQEDYQISLIGLLETKVKEKKVQAVANRLFQGWEWHHNFNQTAKGRIWVSWKPQVYSIQILKVTDQLIHCVILKVSTLDKFFIISVHGFNLAQQRHALRLDLQGIAAYVTEAWCVLGDFNAILHTEDRMGGIEVTDSEIRDFVDCVFNCELQEMQSTGAYYSWTNKTIQTRIDRVFNNSPWYNGFDNTHMSYMANSLSDHNPILIRFPTTTKPRT</sequence>
<gene>
    <name evidence="2" type="ORF">Cgig2_009644</name>
</gene>
<evidence type="ECO:0000313" key="2">
    <source>
        <dbReference type="EMBL" id="KAJ8435393.1"/>
    </source>
</evidence>
<dbReference type="OrthoDB" id="1001388at2759"/>